<keyword evidence="1" id="KW-1133">Transmembrane helix</keyword>
<protein>
    <submittedName>
        <fullName evidence="2">Uncharacterized protein</fullName>
    </submittedName>
</protein>
<organism evidence="2 3">
    <name type="scientific">Cotesia glomerata</name>
    <name type="common">Lepidopteran parasitic wasp</name>
    <name type="synonym">Apanteles glomeratus</name>
    <dbReference type="NCBI Taxonomy" id="32391"/>
    <lineage>
        <taxon>Eukaryota</taxon>
        <taxon>Metazoa</taxon>
        <taxon>Ecdysozoa</taxon>
        <taxon>Arthropoda</taxon>
        <taxon>Hexapoda</taxon>
        <taxon>Insecta</taxon>
        <taxon>Pterygota</taxon>
        <taxon>Neoptera</taxon>
        <taxon>Endopterygota</taxon>
        <taxon>Hymenoptera</taxon>
        <taxon>Apocrita</taxon>
        <taxon>Ichneumonoidea</taxon>
        <taxon>Braconidae</taxon>
        <taxon>Microgastrinae</taxon>
        <taxon>Cotesia</taxon>
    </lineage>
</organism>
<evidence type="ECO:0000313" key="2">
    <source>
        <dbReference type="EMBL" id="KAH0549175.1"/>
    </source>
</evidence>
<dbReference type="AlphaFoldDB" id="A0AAV7IA89"/>
<reference evidence="2 3" key="1">
    <citation type="journal article" date="2021" name="J. Hered.">
        <title>A chromosome-level genome assembly of the parasitoid wasp, Cotesia glomerata (Hymenoptera: Braconidae).</title>
        <authorList>
            <person name="Pinto B.J."/>
            <person name="Weis J.J."/>
            <person name="Gamble T."/>
            <person name="Ode P.J."/>
            <person name="Paul R."/>
            <person name="Zaspel J.M."/>
        </authorList>
    </citation>
    <scope>NUCLEOTIDE SEQUENCE [LARGE SCALE GENOMIC DNA]</scope>
    <source>
        <strain evidence="2">CgM1</strain>
    </source>
</reference>
<evidence type="ECO:0000256" key="1">
    <source>
        <dbReference type="SAM" id="Phobius"/>
    </source>
</evidence>
<keyword evidence="3" id="KW-1185">Reference proteome</keyword>
<evidence type="ECO:0000313" key="3">
    <source>
        <dbReference type="Proteomes" id="UP000826195"/>
    </source>
</evidence>
<dbReference type="EMBL" id="JAHXZJ010001864">
    <property type="protein sequence ID" value="KAH0549175.1"/>
    <property type="molecule type" value="Genomic_DNA"/>
</dbReference>
<feature type="transmembrane region" description="Helical" evidence="1">
    <location>
        <begin position="32"/>
        <end position="50"/>
    </location>
</feature>
<accession>A0AAV7IA89</accession>
<gene>
    <name evidence="2" type="ORF">KQX54_006729</name>
</gene>
<proteinExistence type="predicted"/>
<name>A0AAV7IA89_COTGL</name>
<keyword evidence="1" id="KW-0472">Membrane</keyword>
<sequence>MEGNDRICVDQLFSLIQSSEYKSLRMCHRMQINHIFIFTLLLFLLSLAMTDTNNNNNNSSNNSKTELELPTEVLTKKFIPFNEHIETVESTIINVPVRCPPSMVKVGKRCRTIF</sequence>
<comment type="caution">
    <text evidence="2">The sequence shown here is derived from an EMBL/GenBank/DDBJ whole genome shotgun (WGS) entry which is preliminary data.</text>
</comment>
<dbReference type="Proteomes" id="UP000826195">
    <property type="component" value="Unassembled WGS sequence"/>
</dbReference>
<keyword evidence="1" id="KW-0812">Transmembrane</keyword>